<dbReference type="RefSeq" id="WP_004930273.1">
    <property type="nucleotide sequence ID" value="NZ_CBCSIN010000028.1"/>
</dbReference>
<accession>A0A1G5LRJ4</accession>
<dbReference type="InterPro" id="IPR009057">
    <property type="entry name" value="Homeodomain-like_sf"/>
</dbReference>
<keyword evidence="2" id="KW-0238">DNA-binding</keyword>
<dbReference type="EMBL" id="FMUT01000017">
    <property type="protein sequence ID" value="SCZ15091.1"/>
    <property type="molecule type" value="Genomic_DNA"/>
</dbReference>
<dbReference type="InterPro" id="IPR018060">
    <property type="entry name" value="HTH_AraC"/>
</dbReference>
<evidence type="ECO:0000259" key="4">
    <source>
        <dbReference type="PROSITE" id="PS01124"/>
    </source>
</evidence>
<dbReference type="PANTHER" id="PTHR43280">
    <property type="entry name" value="ARAC-FAMILY TRANSCRIPTIONAL REGULATOR"/>
    <property type="match status" value="1"/>
</dbReference>
<reference evidence="5 6" key="1">
    <citation type="submission" date="2016-10" db="EMBL/GenBank/DDBJ databases">
        <authorList>
            <person name="Varghese N."/>
            <person name="Submissions S."/>
        </authorList>
    </citation>
    <scope>NUCLEOTIDE SEQUENCE [LARGE SCALE GENOMIC DNA]</scope>
    <source>
        <strain evidence="5 6">CGMCC 1.6853</strain>
    </source>
</reference>
<comment type="caution">
    <text evidence="5">The sequence shown here is derived from an EMBL/GenBank/DDBJ whole genome shotgun (WGS) entry which is preliminary data.</text>
</comment>
<gene>
    <name evidence="5" type="ORF">SAMN02927935_04722</name>
</gene>
<keyword evidence="3" id="KW-0804">Transcription</keyword>
<dbReference type="SUPFAM" id="SSF46689">
    <property type="entry name" value="Homeodomain-like"/>
    <property type="match status" value="1"/>
</dbReference>
<evidence type="ECO:0000313" key="6">
    <source>
        <dbReference type="Proteomes" id="UP000183031"/>
    </source>
</evidence>
<organism evidence="5 6">
    <name type="scientific">Serratia nematodiphila</name>
    <dbReference type="NCBI Taxonomy" id="458197"/>
    <lineage>
        <taxon>Bacteria</taxon>
        <taxon>Pseudomonadati</taxon>
        <taxon>Pseudomonadota</taxon>
        <taxon>Gammaproteobacteria</taxon>
        <taxon>Enterobacterales</taxon>
        <taxon>Yersiniaceae</taxon>
        <taxon>Serratia</taxon>
    </lineage>
</organism>
<dbReference type="GeneID" id="93695432"/>
<sequence>MRKDKSSLFNWSTAGMLAEERLSEFDRLLKQSLISVTTTIDDHSRFWCHLSTLKAGQFSITDINGSAKRSQRDRKNILRSASDEYHLVYAGATWRFINRYGQEITVPAGSAILLDTRKEYISLLPEGFLNRTLALPAEWLNTWVANPEKMIEQNLSELSGWGKVLAAYLEQISPPYLSTIDFQPPMILDQIGMLLSLLYHDLVSEDALSRKFSRDRNYQKIVESLHQRHMNLVLTATDIAREVGISTRTLHRVMANQGTSFGQALINYRANSALRMLNTEEFDELSIADIAKRAGFVDVSHFNRVCKTYFGESPGKIRKKRP</sequence>
<dbReference type="PANTHER" id="PTHR43280:SF2">
    <property type="entry name" value="HTH-TYPE TRANSCRIPTIONAL REGULATOR EXSA"/>
    <property type="match status" value="1"/>
</dbReference>
<evidence type="ECO:0000256" key="3">
    <source>
        <dbReference type="ARBA" id="ARBA00023163"/>
    </source>
</evidence>
<dbReference type="PROSITE" id="PS01124">
    <property type="entry name" value="HTH_ARAC_FAMILY_2"/>
    <property type="match status" value="1"/>
</dbReference>
<dbReference type="SMART" id="SM00342">
    <property type="entry name" value="HTH_ARAC"/>
    <property type="match status" value="1"/>
</dbReference>
<evidence type="ECO:0000256" key="2">
    <source>
        <dbReference type="ARBA" id="ARBA00023125"/>
    </source>
</evidence>
<evidence type="ECO:0000256" key="1">
    <source>
        <dbReference type="ARBA" id="ARBA00023015"/>
    </source>
</evidence>
<keyword evidence="6" id="KW-1185">Reference proteome</keyword>
<dbReference type="Proteomes" id="UP000183031">
    <property type="component" value="Unassembled WGS sequence"/>
</dbReference>
<evidence type="ECO:0000313" key="5">
    <source>
        <dbReference type="EMBL" id="SCZ15091.1"/>
    </source>
</evidence>
<dbReference type="Pfam" id="PF12833">
    <property type="entry name" value="HTH_18"/>
    <property type="match status" value="1"/>
</dbReference>
<proteinExistence type="predicted"/>
<protein>
    <submittedName>
        <fullName evidence="5">Transcriptional regulator, AraC family</fullName>
    </submittedName>
</protein>
<name>A0A1G5LRJ4_9GAMM</name>
<feature type="domain" description="HTH araC/xylS-type" evidence="4">
    <location>
        <begin position="215"/>
        <end position="320"/>
    </location>
</feature>
<dbReference type="Gene3D" id="1.10.10.60">
    <property type="entry name" value="Homeodomain-like"/>
    <property type="match status" value="1"/>
</dbReference>
<keyword evidence="1" id="KW-0805">Transcription regulation</keyword>